<evidence type="ECO:0000313" key="2">
    <source>
        <dbReference type="Proteomes" id="UP000000768"/>
    </source>
</evidence>
<organism evidence="1 2">
    <name type="scientific">Sorghum bicolor</name>
    <name type="common">Sorghum</name>
    <name type="synonym">Sorghum vulgare</name>
    <dbReference type="NCBI Taxonomy" id="4558"/>
    <lineage>
        <taxon>Eukaryota</taxon>
        <taxon>Viridiplantae</taxon>
        <taxon>Streptophyta</taxon>
        <taxon>Embryophyta</taxon>
        <taxon>Tracheophyta</taxon>
        <taxon>Spermatophyta</taxon>
        <taxon>Magnoliopsida</taxon>
        <taxon>Liliopsida</taxon>
        <taxon>Poales</taxon>
        <taxon>Poaceae</taxon>
        <taxon>PACMAD clade</taxon>
        <taxon>Panicoideae</taxon>
        <taxon>Andropogonodae</taxon>
        <taxon>Andropogoneae</taxon>
        <taxon>Sorghinae</taxon>
        <taxon>Sorghum</taxon>
    </lineage>
</organism>
<reference evidence="2" key="2">
    <citation type="journal article" date="2018" name="Plant J.">
        <title>The Sorghum bicolor reference genome: improved assembly, gene annotations, a transcriptome atlas, and signatures of genome organization.</title>
        <authorList>
            <person name="McCormick R.F."/>
            <person name="Truong S.K."/>
            <person name="Sreedasyam A."/>
            <person name="Jenkins J."/>
            <person name="Shu S."/>
            <person name="Sims D."/>
            <person name="Kennedy M."/>
            <person name="Amirebrahimi M."/>
            <person name="Weers B.D."/>
            <person name="McKinley B."/>
            <person name="Mattison A."/>
            <person name="Morishige D.T."/>
            <person name="Grimwood J."/>
            <person name="Schmutz J."/>
            <person name="Mullet J.E."/>
        </authorList>
    </citation>
    <scope>NUCLEOTIDE SEQUENCE [LARGE SCALE GENOMIC DNA]</scope>
    <source>
        <strain evidence="2">cv. BTx623</strain>
    </source>
</reference>
<evidence type="ECO:0000313" key="1">
    <source>
        <dbReference type="EMBL" id="OQU81334.1"/>
    </source>
</evidence>
<dbReference type="EMBL" id="CM000765">
    <property type="protein sequence ID" value="OQU81334.1"/>
    <property type="molecule type" value="Genomic_DNA"/>
</dbReference>
<dbReference type="InParanoid" id="A0A1Z5RC40"/>
<protein>
    <submittedName>
        <fullName evidence="1">Uncharacterized protein</fullName>
    </submittedName>
</protein>
<dbReference type="Gramene" id="OQU81334">
    <property type="protein sequence ID" value="OQU81334"/>
    <property type="gene ID" value="SORBI_3006G043750"/>
</dbReference>
<dbReference type="Proteomes" id="UP000000768">
    <property type="component" value="Chromosome 6"/>
</dbReference>
<accession>A0A1Z5RC40</accession>
<reference evidence="1 2" key="1">
    <citation type="journal article" date="2009" name="Nature">
        <title>The Sorghum bicolor genome and the diversification of grasses.</title>
        <authorList>
            <person name="Paterson A.H."/>
            <person name="Bowers J.E."/>
            <person name="Bruggmann R."/>
            <person name="Dubchak I."/>
            <person name="Grimwood J."/>
            <person name="Gundlach H."/>
            <person name="Haberer G."/>
            <person name="Hellsten U."/>
            <person name="Mitros T."/>
            <person name="Poliakov A."/>
            <person name="Schmutz J."/>
            <person name="Spannagl M."/>
            <person name="Tang H."/>
            <person name="Wang X."/>
            <person name="Wicker T."/>
            <person name="Bharti A.K."/>
            <person name="Chapman J."/>
            <person name="Feltus F.A."/>
            <person name="Gowik U."/>
            <person name="Grigoriev I.V."/>
            <person name="Lyons E."/>
            <person name="Maher C.A."/>
            <person name="Martis M."/>
            <person name="Narechania A."/>
            <person name="Otillar R.P."/>
            <person name="Penning B.W."/>
            <person name="Salamov A.A."/>
            <person name="Wang Y."/>
            <person name="Zhang L."/>
            <person name="Carpita N.C."/>
            <person name="Freeling M."/>
            <person name="Gingle A.R."/>
            <person name="Hash C.T."/>
            <person name="Keller B."/>
            <person name="Klein P."/>
            <person name="Kresovich S."/>
            <person name="McCann M.C."/>
            <person name="Ming R."/>
            <person name="Peterson D.G."/>
            <person name="Mehboob-ur-Rahman"/>
            <person name="Ware D."/>
            <person name="Westhoff P."/>
            <person name="Mayer K.F."/>
            <person name="Messing J."/>
            <person name="Rokhsar D.S."/>
        </authorList>
    </citation>
    <scope>NUCLEOTIDE SEQUENCE [LARGE SCALE GENOMIC DNA]</scope>
    <source>
        <strain evidence="2">cv. BTx623</strain>
    </source>
</reference>
<dbReference type="AlphaFoldDB" id="A0A1Z5RC40"/>
<name>A0A1Z5RC40_SORBI</name>
<sequence>MDLPRNCLATQELQICETKSWTRLCKSFSIFIERNITRKHLYKREQSPSCVHIPHLRRPRSLALPLPPPFDLVETPAAAAAACSPFVALLLSRTPYSFSRRGSRCRTPTLNISLLSSSAFCSSY</sequence>
<gene>
    <name evidence="1" type="ORF">SORBI_3006G043750</name>
</gene>
<keyword evidence="2" id="KW-1185">Reference proteome</keyword>
<proteinExistence type="predicted"/>